<dbReference type="EMBL" id="MAYW01000015">
    <property type="protein sequence ID" value="ODS34015.1"/>
    <property type="molecule type" value="Genomic_DNA"/>
</dbReference>
<name>A0A1E3XEF7_9BACT</name>
<proteinExistence type="predicted"/>
<sequence>MGTTVSSWKELLGTYSAVIEGPAIWQQLGSSPFKKIRGVIAEFKIPTGFDPSKWSIIAHVTGKGKDTVTGKKVIKTVPFVADISGNIQERKLEVIKALKTRFQRSHGS</sequence>
<comment type="caution">
    <text evidence="1">The sequence shown here is derived from an EMBL/GenBank/DDBJ whole genome shotgun (WGS) entry which is preliminary data.</text>
</comment>
<dbReference type="AlphaFoldDB" id="A0A1E3XEF7"/>
<protein>
    <submittedName>
        <fullName evidence="1">Uncharacterized protein</fullName>
    </submittedName>
</protein>
<evidence type="ECO:0000313" key="2">
    <source>
        <dbReference type="Proteomes" id="UP000094056"/>
    </source>
</evidence>
<dbReference type="Proteomes" id="UP000094056">
    <property type="component" value="Unassembled WGS sequence"/>
</dbReference>
<evidence type="ECO:0000313" key="1">
    <source>
        <dbReference type="EMBL" id="ODS34015.1"/>
    </source>
</evidence>
<reference evidence="1 2" key="1">
    <citation type="submission" date="2016-07" db="EMBL/GenBank/DDBJ databases">
        <title>Draft genome of Scalindua rubra, obtained from a brine-seawater interface in the Red Sea, sheds light on salt adaptation in anammox bacteria.</title>
        <authorList>
            <person name="Speth D.R."/>
            <person name="Lagkouvardos I."/>
            <person name="Wang Y."/>
            <person name="Qian P.-Y."/>
            <person name="Dutilh B.E."/>
            <person name="Jetten M.S."/>
        </authorList>
    </citation>
    <scope>NUCLEOTIDE SEQUENCE [LARGE SCALE GENOMIC DNA]</scope>
    <source>
        <strain evidence="1">BSI-1</strain>
    </source>
</reference>
<accession>A0A1E3XEF7</accession>
<organism evidence="1 2">
    <name type="scientific">Candidatus Scalindua rubra</name>
    <dbReference type="NCBI Taxonomy" id="1872076"/>
    <lineage>
        <taxon>Bacteria</taxon>
        <taxon>Pseudomonadati</taxon>
        <taxon>Planctomycetota</taxon>
        <taxon>Candidatus Brocadiia</taxon>
        <taxon>Candidatus Brocadiales</taxon>
        <taxon>Candidatus Scalinduaceae</taxon>
        <taxon>Candidatus Scalindua</taxon>
    </lineage>
</organism>
<gene>
    <name evidence="1" type="ORF">SCARUB_00886</name>
</gene>